<feature type="compositionally biased region" description="Polar residues" evidence="1">
    <location>
        <begin position="92"/>
        <end position="102"/>
    </location>
</feature>
<proteinExistence type="predicted"/>
<evidence type="ECO:0000256" key="2">
    <source>
        <dbReference type="SAM" id="Phobius"/>
    </source>
</evidence>
<name>A0A1I4MAM0_9HYPH</name>
<evidence type="ECO:0000256" key="1">
    <source>
        <dbReference type="SAM" id="MobiDB-lite"/>
    </source>
</evidence>
<sequence length="218" mass="23248">MGAVVLADPGEDTRTGSKRRFIVPALLVLGWAGLFAYSAAYLTEDLPFRSQPAETRPAPKPPGRRLVMLDMPDESIPDVQRPDASLPAATDASPSQAPPNTQAAVSAPMAAASAKPQTFGSAEFVGIWGPTAEACGARSRRRGFIPATITQERARAGRTICTFHDSRRVGNAWVMGAECSDRGRHWSSQVRLVVAGDRLTWSSARGTAAYVRCGRRGG</sequence>
<accession>A0A1I4MAM0</accession>
<dbReference type="EMBL" id="FOTK01000016">
    <property type="protein sequence ID" value="SFM00085.1"/>
    <property type="molecule type" value="Genomic_DNA"/>
</dbReference>
<reference evidence="4" key="1">
    <citation type="submission" date="2016-10" db="EMBL/GenBank/DDBJ databases">
        <authorList>
            <person name="Varghese N."/>
            <person name="Submissions S."/>
        </authorList>
    </citation>
    <scope>NUCLEOTIDE SEQUENCE [LARGE SCALE GENOMIC DNA]</scope>
    <source>
        <strain evidence="4">BL36</strain>
    </source>
</reference>
<evidence type="ECO:0000313" key="4">
    <source>
        <dbReference type="Proteomes" id="UP000199048"/>
    </source>
</evidence>
<gene>
    <name evidence="3" type="ORF">SAMN05192568_101618</name>
</gene>
<keyword evidence="2" id="KW-0472">Membrane</keyword>
<feature type="transmembrane region" description="Helical" evidence="2">
    <location>
        <begin position="21"/>
        <end position="42"/>
    </location>
</feature>
<keyword evidence="2" id="KW-1133">Transmembrane helix</keyword>
<dbReference type="RefSeq" id="WP_092042319.1">
    <property type="nucleotide sequence ID" value="NZ_FOTK01000016.1"/>
</dbReference>
<dbReference type="OrthoDB" id="7992661at2"/>
<keyword evidence="4" id="KW-1185">Reference proteome</keyword>
<keyword evidence="2" id="KW-0812">Transmembrane</keyword>
<dbReference type="Proteomes" id="UP000199048">
    <property type="component" value="Unassembled WGS sequence"/>
</dbReference>
<organism evidence="3 4">
    <name type="scientific">Methylobacterium pseudosasicola</name>
    <dbReference type="NCBI Taxonomy" id="582667"/>
    <lineage>
        <taxon>Bacteria</taxon>
        <taxon>Pseudomonadati</taxon>
        <taxon>Pseudomonadota</taxon>
        <taxon>Alphaproteobacteria</taxon>
        <taxon>Hyphomicrobiales</taxon>
        <taxon>Methylobacteriaceae</taxon>
        <taxon>Methylobacterium</taxon>
    </lineage>
</organism>
<feature type="region of interest" description="Disordered" evidence="1">
    <location>
        <begin position="75"/>
        <end position="109"/>
    </location>
</feature>
<protein>
    <submittedName>
        <fullName evidence="3">Uncharacterized protein</fullName>
    </submittedName>
</protein>
<dbReference type="AlphaFoldDB" id="A0A1I4MAM0"/>
<evidence type="ECO:0000313" key="3">
    <source>
        <dbReference type="EMBL" id="SFM00085.1"/>
    </source>
</evidence>